<sequence length="106" mass="11606">MKVAKQLLLLDFTSSLPSYSIISALLYRADLMSCLVTTFRRSCFVTDRAVAHKSLNSLAFGSCSKWELGRTGLHRGNLGTAPVRPPQTTPCSGSGLSERDEKKKTQ</sequence>
<feature type="compositionally biased region" description="Basic and acidic residues" evidence="1">
    <location>
        <begin position="97"/>
        <end position="106"/>
    </location>
</feature>
<reference evidence="2 3" key="1">
    <citation type="submission" date="2021-06" db="EMBL/GenBank/DDBJ databases">
        <title>Caerostris darwini draft genome.</title>
        <authorList>
            <person name="Kono N."/>
            <person name="Arakawa K."/>
        </authorList>
    </citation>
    <scope>NUCLEOTIDE SEQUENCE [LARGE SCALE GENOMIC DNA]</scope>
</reference>
<evidence type="ECO:0000313" key="3">
    <source>
        <dbReference type="Proteomes" id="UP001054837"/>
    </source>
</evidence>
<proteinExistence type="predicted"/>
<accession>A0AAV4V6E0</accession>
<keyword evidence="3" id="KW-1185">Reference proteome</keyword>
<dbReference type="AlphaFoldDB" id="A0AAV4V6E0"/>
<comment type="caution">
    <text evidence="2">The sequence shown here is derived from an EMBL/GenBank/DDBJ whole genome shotgun (WGS) entry which is preliminary data.</text>
</comment>
<protein>
    <submittedName>
        <fullName evidence="2">Uncharacterized protein</fullName>
    </submittedName>
</protein>
<evidence type="ECO:0000256" key="1">
    <source>
        <dbReference type="SAM" id="MobiDB-lite"/>
    </source>
</evidence>
<gene>
    <name evidence="2" type="ORF">CDAR_46701</name>
</gene>
<dbReference type="Proteomes" id="UP001054837">
    <property type="component" value="Unassembled WGS sequence"/>
</dbReference>
<feature type="region of interest" description="Disordered" evidence="1">
    <location>
        <begin position="76"/>
        <end position="106"/>
    </location>
</feature>
<dbReference type="EMBL" id="BPLQ01012442">
    <property type="protein sequence ID" value="GIY65504.1"/>
    <property type="molecule type" value="Genomic_DNA"/>
</dbReference>
<name>A0AAV4V6E0_9ARAC</name>
<organism evidence="2 3">
    <name type="scientific">Caerostris darwini</name>
    <dbReference type="NCBI Taxonomy" id="1538125"/>
    <lineage>
        <taxon>Eukaryota</taxon>
        <taxon>Metazoa</taxon>
        <taxon>Ecdysozoa</taxon>
        <taxon>Arthropoda</taxon>
        <taxon>Chelicerata</taxon>
        <taxon>Arachnida</taxon>
        <taxon>Araneae</taxon>
        <taxon>Araneomorphae</taxon>
        <taxon>Entelegynae</taxon>
        <taxon>Araneoidea</taxon>
        <taxon>Araneidae</taxon>
        <taxon>Caerostris</taxon>
    </lineage>
</organism>
<evidence type="ECO:0000313" key="2">
    <source>
        <dbReference type="EMBL" id="GIY65504.1"/>
    </source>
</evidence>